<keyword evidence="9" id="KW-1185">Reference proteome</keyword>
<evidence type="ECO:0000313" key="9">
    <source>
        <dbReference type="Proteomes" id="UP000825935"/>
    </source>
</evidence>
<keyword evidence="2 6" id="KW-0812">Transmembrane</keyword>
<dbReference type="InterPro" id="IPR050186">
    <property type="entry name" value="TPT_transporter"/>
</dbReference>
<dbReference type="InterPro" id="IPR004853">
    <property type="entry name" value="Sugar_P_trans_dom"/>
</dbReference>
<evidence type="ECO:0000256" key="4">
    <source>
        <dbReference type="ARBA" id="ARBA00023136"/>
    </source>
</evidence>
<feature type="transmembrane region" description="Helical" evidence="6">
    <location>
        <begin position="177"/>
        <end position="196"/>
    </location>
</feature>
<evidence type="ECO:0000256" key="1">
    <source>
        <dbReference type="ARBA" id="ARBA00004141"/>
    </source>
</evidence>
<evidence type="ECO:0000256" key="2">
    <source>
        <dbReference type="ARBA" id="ARBA00022692"/>
    </source>
</evidence>
<reference evidence="8" key="1">
    <citation type="submission" date="2021-08" db="EMBL/GenBank/DDBJ databases">
        <title>WGS assembly of Ceratopteris richardii.</title>
        <authorList>
            <person name="Marchant D.B."/>
            <person name="Chen G."/>
            <person name="Jenkins J."/>
            <person name="Shu S."/>
            <person name="Leebens-Mack J."/>
            <person name="Grimwood J."/>
            <person name="Schmutz J."/>
            <person name="Soltis P."/>
            <person name="Soltis D."/>
            <person name="Chen Z.-H."/>
        </authorList>
    </citation>
    <scope>NUCLEOTIDE SEQUENCE</scope>
    <source>
        <strain evidence="8">Whitten #5841</strain>
        <tissue evidence="8">Leaf</tissue>
    </source>
</reference>
<feature type="transmembrane region" description="Helical" evidence="6">
    <location>
        <begin position="88"/>
        <end position="107"/>
    </location>
</feature>
<accession>A0A8T2VAB7</accession>
<keyword evidence="4 6" id="KW-0472">Membrane</keyword>
<proteinExistence type="predicted"/>
<name>A0A8T2VAB7_CERRI</name>
<evidence type="ECO:0000256" key="3">
    <source>
        <dbReference type="ARBA" id="ARBA00022989"/>
    </source>
</evidence>
<dbReference type="EMBL" id="CM035407">
    <property type="protein sequence ID" value="KAH7442884.1"/>
    <property type="molecule type" value="Genomic_DNA"/>
</dbReference>
<evidence type="ECO:0000313" key="8">
    <source>
        <dbReference type="EMBL" id="KAH7442884.1"/>
    </source>
</evidence>
<dbReference type="PANTHER" id="PTHR11132">
    <property type="entry name" value="SOLUTE CARRIER FAMILY 35"/>
    <property type="match status" value="1"/>
</dbReference>
<feature type="transmembrane region" description="Helical" evidence="6">
    <location>
        <begin position="202"/>
        <end position="222"/>
    </location>
</feature>
<gene>
    <name evidence="8" type="ORF">KP509_02G005800</name>
</gene>
<dbReference type="OMA" id="CTWESIT"/>
<evidence type="ECO:0000256" key="5">
    <source>
        <dbReference type="SAM" id="MobiDB-lite"/>
    </source>
</evidence>
<feature type="transmembrane region" description="Helical" evidence="6">
    <location>
        <begin position="278"/>
        <end position="301"/>
    </location>
</feature>
<protein>
    <recommendedName>
        <fullName evidence="7">Sugar phosphate transporter domain-containing protein</fullName>
    </recommendedName>
</protein>
<feature type="transmembrane region" description="Helical" evidence="6">
    <location>
        <begin position="59"/>
        <end position="76"/>
    </location>
</feature>
<dbReference type="EMBL" id="CM035407">
    <property type="protein sequence ID" value="KAH7442887.1"/>
    <property type="molecule type" value="Genomic_DNA"/>
</dbReference>
<evidence type="ECO:0000256" key="6">
    <source>
        <dbReference type="SAM" id="Phobius"/>
    </source>
</evidence>
<dbReference type="Proteomes" id="UP000825935">
    <property type="component" value="Chromosome 2"/>
</dbReference>
<sequence>MAALPATGTSSPPLLPASHQPSSELENHGFFAEEQDRSLSLIEKGEVEVKRSYVRNRQAVLSGAAYCLCSCSMVLLNKLVLSGFNLDAGISFMFYQNLVSVAIIYTLKACGHITTEPLTWKLVSIWFPVNLIFVGMLLSSIMSLKYMNIGMLTIMKNLANLITAVGDMYLFRKQHNLQVWISLLLMIVSAICGGLTDLAFSGIGYAWQITNCLLTAGYTLTLRKTMDVARKATQSGNLSEYSMVLLNNSLSLPLGLGLAFLFNEVDYLLSSSVVRSSMFWFVSTLTGFVGLAISFTSMWFLKETGPTTYSLVGSLNKVPISVAGILLFKVPTSIPNLFSIFFGLAAGIMFARAKML</sequence>
<comment type="subcellular location">
    <subcellularLocation>
        <location evidence="1">Membrane</location>
        <topology evidence="1">Multi-pass membrane protein</topology>
    </subcellularLocation>
</comment>
<dbReference type="Pfam" id="PF03151">
    <property type="entry name" value="TPT"/>
    <property type="match status" value="1"/>
</dbReference>
<feature type="transmembrane region" description="Helical" evidence="6">
    <location>
        <begin position="308"/>
        <end position="328"/>
    </location>
</feature>
<comment type="caution">
    <text evidence="8">The sequence shown here is derived from an EMBL/GenBank/DDBJ whole genome shotgun (WGS) entry which is preliminary data.</text>
</comment>
<keyword evidence="3 6" id="KW-1133">Transmembrane helix</keyword>
<feature type="transmembrane region" description="Helical" evidence="6">
    <location>
        <begin position="119"/>
        <end position="143"/>
    </location>
</feature>
<feature type="domain" description="Sugar phosphate transporter" evidence="7">
    <location>
        <begin position="68"/>
        <end position="338"/>
    </location>
</feature>
<dbReference type="OrthoDB" id="417037at2759"/>
<feature type="transmembrane region" description="Helical" evidence="6">
    <location>
        <begin position="334"/>
        <end position="351"/>
    </location>
</feature>
<organism evidence="8 9">
    <name type="scientific">Ceratopteris richardii</name>
    <name type="common">Triangle waterfern</name>
    <dbReference type="NCBI Taxonomy" id="49495"/>
    <lineage>
        <taxon>Eukaryota</taxon>
        <taxon>Viridiplantae</taxon>
        <taxon>Streptophyta</taxon>
        <taxon>Embryophyta</taxon>
        <taxon>Tracheophyta</taxon>
        <taxon>Polypodiopsida</taxon>
        <taxon>Polypodiidae</taxon>
        <taxon>Polypodiales</taxon>
        <taxon>Pteridineae</taxon>
        <taxon>Pteridaceae</taxon>
        <taxon>Parkerioideae</taxon>
        <taxon>Ceratopteris</taxon>
    </lineage>
</organism>
<feature type="region of interest" description="Disordered" evidence="5">
    <location>
        <begin position="1"/>
        <end position="23"/>
    </location>
</feature>
<dbReference type="AlphaFoldDB" id="A0A8T2VAB7"/>
<dbReference type="GO" id="GO:0016020">
    <property type="term" value="C:membrane"/>
    <property type="evidence" value="ECO:0007669"/>
    <property type="project" value="UniProtKB-SubCell"/>
</dbReference>
<evidence type="ECO:0000259" key="7">
    <source>
        <dbReference type="Pfam" id="PF03151"/>
    </source>
</evidence>
<feature type="transmembrane region" description="Helical" evidence="6">
    <location>
        <begin position="243"/>
        <end position="262"/>
    </location>
</feature>